<dbReference type="AlphaFoldDB" id="A0A8H2QYZ0"/>
<feature type="transmembrane region" description="Helical" evidence="1">
    <location>
        <begin position="62"/>
        <end position="86"/>
    </location>
</feature>
<dbReference type="RefSeq" id="WP_052099137.1">
    <property type="nucleotide sequence ID" value="NZ_CAACYI010000001.1"/>
</dbReference>
<protein>
    <submittedName>
        <fullName evidence="2">Uncharacterized protein</fullName>
    </submittedName>
</protein>
<feature type="transmembrane region" description="Helical" evidence="1">
    <location>
        <begin position="37"/>
        <end position="55"/>
    </location>
</feature>
<reference evidence="2 3" key="1">
    <citation type="submission" date="2019-02" db="EMBL/GenBank/DDBJ databases">
        <authorList>
            <consortium name="Pathogen Informatics"/>
        </authorList>
    </citation>
    <scope>NUCLEOTIDE SEQUENCE [LARGE SCALE GENOMIC DNA]</scope>
    <source>
        <strain evidence="2 3">3012STDY7089603</strain>
    </source>
</reference>
<sequence length="87" mass="9522">MTKVMKNLEKISLALGLLALLVSWIFKDAWIGHARPLGFTSLYICPLLGLLGILASIRNKNLVFGLLNLALVGSFFLIMSLGYMILG</sequence>
<keyword evidence="3" id="KW-1185">Reference proteome</keyword>
<keyword evidence="1" id="KW-1133">Transmembrane helix</keyword>
<name>A0A8H2QYZ0_9FIRM</name>
<keyword evidence="1" id="KW-0472">Membrane</keyword>
<comment type="caution">
    <text evidence="2">The sequence shown here is derived from an EMBL/GenBank/DDBJ whole genome shotgun (WGS) entry which is preliminary data.</text>
</comment>
<keyword evidence="1" id="KW-0812">Transmembrane</keyword>
<accession>A0A8H2QYZ0</accession>
<dbReference type="EMBL" id="CAACYI010000001">
    <property type="protein sequence ID" value="VFB17249.1"/>
    <property type="molecule type" value="Genomic_DNA"/>
</dbReference>
<proteinExistence type="predicted"/>
<organism evidence="2 3">
    <name type="scientific">Urinicoccus massiliensis</name>
    <dbReference type="NCBI Taxonomy" id="1723382"/>
    <lineage>
        <taxon>Bacteria</taxon>
        <taxon>Bacillati</taxon>
        <taxon>Bacillota</taxon>
        <taxon>Tissierellia</taxon>
        <taxon>Tissierellales</taxon>
        <taxon>Peptoniphilaceae</taxon>
        <taxon>Urinicoccus</taxon>
    </lineage>
</organism>
<evidence type="ECO:0000256" key="1">
    <source>
        <dbReference type="SAM" id="Phobius"/>
    </source>
</evidence>
<dbReference type="Proteomes" id="UP000377798">
    <property type="component" value="Unassembled WGS sequence"/>
</dbReference>
<gene>
    <name evidence="2" type="ORF">NCTC13150_01836</name>
</gene>
<evidence type="ECO:0000313" key="3">
    <source>
        <dbReference type="Proteomes" id="UP000377798"/>
    </source>
</evidence>
<evidence type="ECO:0000313" key="2">
    <source>
        <dbReference type="EMBL" id="VFB17249.1"/>
    </source>
</evidence>